<dbReference type="Pfam" id="PF02518">
    <property type="entry name" value="HATPase_c"/>
    <property type="match status" value="1"/>
</dbReference>
<keyword evidence="3" id="KW-0902">Two-component regulatory system</keyword>
<evidence type="ECO:0000313" key="5">
    <source>
        <dbReference type="EMBL" id="NYG54408.1"/>
    </source>
</evidence>
<dbReference type="Gene3D" id="3.30.450.40">
    <property type="match status" value="2"/>
</dbReference>
<keyword evidence="1" id="KW-0808">Transferase</keyword>
<dbReference type="SUPFAM" id="SSF55781">
    <property type="entry name" value="GAF domain-like"/>
    <property type="match status" value="1"/>
</dbReference>
<feature type="domain" description="GAF" evidence="4">
    <location>
        <begin position="37"/>
        <end position="184"/>
    </location>
</feature>
<reference evidence="5 6" key="1">
    <citation type="submission" date="2020-07" db="EMBL/GenBank/DDBJ databases">
        <title>Sequencing the genomes of 1000 actinobacteria strains.</title>
        <authorList>
            <person name="Klenk H.-P."/>
        </authorList>
    </citation>
    <scope>NUCLEOTIDE SEQUENCE [LARGE SCALE GENOMIC DNA]</scope>
    <source>
        <strain evidence="5 6">DSM 24552</strain>
    </source>
</reference>
<sequence>MGEQGQREETTGADPVVTDGATQSLLEAVIGLGESLEVDRVLDRIVATACALTGARYGALGVIGPSGGISSFITHGIPVEAHARIGPLPTGRGLLGQLIADPRPLRLEHLQTHASSYGFPAHHPRMTTFLGVPVRIRGTVFGNLYLTEKAGGVDFDEQDEELVQGLASAAGFVVDNARAYAVSERQRRWLEEVALLTAEVRPEVPLRTALAAVVAGVRRVAQAPGAAVLVASDEGSPTQLVADGPGAQVITELVDGRSGLVSRALGGEELLVPAGDGVSALLVPMRTHLVRDSVLVVLTEESAAPALPPGHDLVRSFADQAALALDRAEGVRDRQEMAILTDRERIARDLHDVVIQRLFAAGLQVQSTLSQGAARDPESTDAVLRRLVAELDTTISDIRSTIFDLQASHAGSLRSEVQGIVRDYGRVLGWTPAVRSSGPVDSLASPTLTEQTAAVVREALSNVARHSGASEAWVELHATADRLEVEIGDDGAGLPSGRRESGLANLRERARRLGGDLELVCPPDGGTRVVWRVPIA</sequence>
<evidence type="ECO:0000256" key="3">
    <source>
        <dbReference type="ARBA" id="ARBA00023012"/>
    </source>
</evidence>
<evidence type="ECO:0000256" key="2">
    <source>
        <dbReference type="ARBA" id="ARBA00022777"/>
    </source>
</evidence>
<dbReference type="SUPFAM" id="SSF55874">
    <property type="entry name" value="ATPase domain of HSP90 chaperone/DNA topoisomerase II/histidine kinase"/>
    <property type="match status" value="1"/>
</dbReference>
<dbReference type="GO" id="GO:0046983">
    <property type="term" value="F:protein dimerization activity"/>
    <property type="evidence" value="ECO:0007669"/>
    <property type="project" value="InterPro"/>
</dbReference>
<dbReference type="SMART" id="SM00065">
    <property type="entry name" value="GAF"/>
    <property type="match status" value="1"/>
</dbReference>
<dbReference type="EMBL" id="JACCAC010000001">
    <property type="protein sequence ID" value="NYG54408.1"/>
    <property type="molecule type" value="Genomic_DNA"/>
</dbReference>
<dbReference type="InterPro" id="IPR003594">
    <property type="entry name" value="HATPase_dom"/>
</dbReference>
<dbReference type="InterPro" id="IPR011712">
    <property type="entry name" value="Sig_transdc_His_kin_sub3_dim/P"/>
</dbReference>
<evidence type="ECO:0000259" key="4">
    <source>
        <dbReference type="SMART" id="SM00065"/>
    </source>
</evidence>
<dbReference type="CDD" id="cd16917">
    <property type="entry name" value="HATPase_UhpB-NarQ-NarX-like"/>
    <property type="match status" value="1"/>
</dbReference>
<accession>A0A7Y9RT53</accession>
<dbReference type="PANTHER" id="PTHR24421">
    <property type="entry name" value="NITRATE/NITRITE SENSOR PROTEIN NARX-RELATED"/>
    <property type="match status" value="1"/>
</dbReference>
<dbReference type="Pfam" id="PF07730">
    <property type="entry name" value="HisKA_3"/>
    <property type="match status" value="1"/>
</dbReference>
<dbReference type="Gene3D" id="1.20.5.1930">
    <property type="match status" value="1"/>
</dbReference>
<protein>
    <submittedName>
        <fullName evidence="5">Signal transduction histidine kinase</fullName>
    </submittedName>
</protein>
<keyword evidence="6" id="KW-1185">Reference proteome</keyword>
<dbReference type="AlphaFoldDB" id="A0A7Y9RT53"/>
<proteinExistence type="predicted"/>
<dbReference type="PANTHER" id="PTHR24421:SF56">
    <property type="entry name" value="OXYGEN SENSOR HISTIDINE KINASE RESPONSE REGULATOR DOST"/>
    <property type="match status" value="1"/>
</dbReference>
<dbReference type="GO" id="GO:0000155">
    <property type="term" value="F:phosphorelay sensor kinase activity"/>
    <property type="evidence" value="ECO:0007669"/>
    <property type="project" value="InterPro"/>
</dbReference>
<dbReference type="InterPro" id="IPR003018">
    <property type="entry name" value="GAF"/>
</dbReference>
<dbReference type="Gene3D" id="3.30.565.10">
    <property type="entry name" value="Histidine kinase-like ATPase, C-terminal domain"/>
    <property type="match status" value="1"/>
</dbReference>
<evidence type="ECO:0000313" key="6">
    <source>
        <dbReference type="Proteomes" id="UP000544110"/>
    </source>
</evidence>
<gene>
    <name evidence="5" type="ORF">BJ989_000712</name>
</gene>
<organism evidence="5 6">
    <name type="scientific">Nocardioides perillae</name>
    <dbReference type="NCBI Taxonomy" id="1119534"/>
    <lineage>
        <taxon>Bacteria</taxon>
        <taxon>Bacillati</taxon>
        <taxon>Actinomycetota</taxon>
        <taxon>Actinomycetes</taxon>
        <taxon>Propionibacteriales</taxon>
        <taxon>Nocardioidaceae</taxon>
        <taxon>Nocardioides</taxon>
    </lineage>
</organism>
<evidence type="ECO:0000256" key="1">
    <source>
        <dbReference type="ARBA" id="ARBA00022679"/>
    </source>
</evidence>
<dbReference type="Pfam" id="PF13185">
    <property type="entry name" value="GAF_2"/>
    <property type="match status" value="1"/>
</dbReference>
<dbReference type="GO" id="GO:0016020">
    <property type="term" value="C:membrane"/>
    <property type="evidence" value="ECO:0007669"/>
    <property type="project" value="InterPro"/>
</dbReference>
<dbReference type="RefSeq" id="WP_179517033.1">
    <property type="nucleotide sequence ID" value="NZ_JACCAC010000001.1"/>
</dbReference>
<dbReference type="InterPro" id="IPR029016">
    <property type="entry name" value="GAF-like_dom_sf"/>
</dbReference>
<dbReference type="InterPro" id="IPR050482">
    <property type="entry name" value="Sensor_HK_TwoCompSys"/>
</dbReference>
<keyword evidence="2 5" id="KW-0418">Kinase</keyword>
<dbReference type="Proteomes" id="UP000544110">
    <property type="component" value="Unassembled WGS sequence"/>
</dbReference>
<dbReference type="InterPro" id="IPR036890">
    <property type="entry name" value="HATPase_C_sf"/>
</dbReference>
<name>A0A7Y9RT53_9ACTN</name>
<comment type="caution">
    <text evidence="5">The sequence shown here is derived from an EMBL/GenBank/DDBJ whole genome shotgun (WGS) entry which is preliminary data.</text>
</comment>